<organism evidence="1">
    <name type="scientific">Sesamum radiatum</name>
    <name type="common">Black benniseed</name>
    <dbReference type="NCBI Taxonomy" id="300843"/>
    <lineage>
        <taxon>Eukaryota</taxon>
        <taxon>Viridiplantae</taxon>
        <taxon>Streptophyta</taxon>
        <taxon>Embryophyta</taxon>
        <taxon>Tracheophyta</taxon>
        <taxon>Spermatophyta</taxon>
        <taxon>Magnoliopsida</taxon>
        <taxon>eudicotyledons</taxon>
        <taxon>Gunneridae</taxon>
        <taxon>Pentapetalae</taxon>
        <taxon>asterids</taxon>
        <taxon>lamiids</taxon>
        <taxon>Lamiales</taxon>
        <taxon>Pedaliaceae</taxon>
        <taxon>Sesamum</taxon>
    </lineage>
</organism>
<gene>
    <name evidence="1" type="ORF">Sradi_5308100</name>
</gene>
<reference evidence="1" key="1">
    <citation type="submission" date="2020-06" db="EMBL/GenBank/DDBJ databases">
        <authorList>
            <person name="Li T."/>
            <person name="Hu X."/>
            <person name="Zhang T."/>
            <person name="Song X."/>
            <person name="Zhang H."/>
            <person name="Dai N."/>
            <person name="Sheng W."/>
            <person name="Hou X."/>
            <person name="Wei L."/>
        </authorList>
    </citation>
    <scope>NUCLEOTIDE SEQUENCE</scope>
    <source>
        <strain evidence="1">G02</strain>
        <tissue evidence="1">Leaf</tissue>
    </source>
</reference>
<reference evidence="1" key="2">
    <citation type="journal article" date="2024" name="Plant">
        <title>Genomic evolution and insights into agronomic trait innovations of Sesamum species.</title>
        <authorList>
            <person name="Miao H."/>
            <person name="Wang L."/>
            <person name="Qu L."/>
            <person name="Liu H."/>
            <person name="Sun Y."/>
            <person name="Le M."/>
            <person name="Wang Q."/>
            <person name="Wei S."/>
            <person name="Zheng Y."/>
            <person name="Lin W."/>
            <person name="Duan Y."/>
            <person name="Cao H."/>
            <person name="Xiong S."/>
            <person name="Wang X."/>
            <person name="Wei L."/>
            <person name="Li C."/>
            <person name="Ma Q."/>
            <person name="Ju M."/>
            <person name="Zhao R."/>
            <person name="Li G."/>
            <person name="Mu C."/>
            <person name="Tian Q."/>
            <person name="Mei H."/>
            <person name="Zhang T."/>
            <person name="Gao T."/>
            <person name="Zhang H."/>
        </authorList>
    </citation>
    <scope>NUCLEOTIDE SEQUENCE</scope>
    <source>
        <strain evidence="1">G02</strain>
    </source>
</reference>
<accession>A0AAW2LQK9</accession>
<dbReference type="PANTHER" id="PTHR46890">
    <property type="entry name" value="NON-LTR RETROLELEMENT REVERSE TRANSCRIPTASE-LIKE PROTEIN-RELATED"/>
    <property type="match status" value="1"/>
</dbReference>
<dbReference type="EMBL" id="JACGWJ010000024">
    <property type="protein sequence ID" value="KAL0320466.1"/>
    <property type="molecule type" value="Genomic_DNA"/>
</dbReference>
<comment type="caution">
    <text evidence="1">The sequence shown here is derived from an EMBL/GenBank/DDBJ whole genome shotgun (WGS) entry which is preliminary data.</text>
</comment>
<dbReference type="InterPro" id="IPR052343">
    <property type="entry name" value="Retrotransposon-Effector_Assoc"/>
</dbReference>
<dbReference type="AlphaFoldDB" id="A0AAW2LQK9"/>
<evidence type="ECO:0000313" key="1">
    <source>
        <dbReference type="EMBL" id="KAL0320466.1"/>
    </source>
</evidence>
<evidence type="ECO:0008006" key="2">
    <source>
        <dbReference type="Google" id="ProtNLM"/>
    </source>
</evidence>
<sequence length="170" mass="18783">MSKSIANRLNPFLDSLIFPSQAAFVPGRIITDNVLVAYELSHFLKHKSKEVLSGMLRRAEHMGLIQGVAVSRSAPRVSHLLFADGALVFCSATTEAMACIRQILVDFERASGLTINSHKPTIVFSRNVEGNRRLELAGILGVMVVPKHDKYLDLPTISGRSKKYYLNGVF</sequence>
<protein>
    <recommendedName>
        <fullName evidence="2">Reverse transcriptase domain-containing protein</fullName>
    </recommendedName>
</protein>
<name>A0AAW2LQK9_SESRA</name>
<proteinExistence type="predicted"/>
<dbReference type="PANTHER" id="PTHR46890:SF48">
    <property type="entry name" value="RNA-DIRECTED DNA POLYMERASE"/>
    <property type="match status" value="1"/>
</dbReference>